<dbReference type="Proteomes" id="UP000264071">
    <property type="component" value="Unassembled WGS sequence"/>
</dbReference>
<evidence type="ECO:0000259" key="1">
    <source>
        <dbReference type="Pfam" id="PF08818"/>
    </source>
</evidence>
<feature type="domain" description="YdhG-like" evidence="1">
    <location>
        <begin position="20"/>
        <end position="111"/>
    </location>
</feature>
<accession>A0A3D4V9N5</accession>
<comment type="caution">
    <text evidence="2">The sequence shown here is derived from an EMBL/GenBank/DDBJ whole genome shotgun (WGS) entry which is preliminary data.</text>
</comment>
<dbReference type="AlphaFoldDB" id="A0A3D4V9N5"/>
<dbReference type="SUPFAM" id="SSF159888">
    <property type="entry name" value="YdhG-like"/>
    <property type="match status" value="1"/>
</dbReference>
<name>A0A3D4V9N5_9BACT</name>
<protein>
    <recommendedName>
        <fullName evidence="1">YdhG-like domain-containing protein</fullName>
    </recommendedName>
</protein>
<gene>
    <name evidence="2" type="ORF">DGD08_07505</name>
</gene>
<dbReference type="Gene3D" id="3.90.1150.200">
    <property type="match status" value="1"/>
</dbReference>
<reference evidence="2 3" key="1">
    <citation type="journal article" date="2018" name="Nat. Biotechnol.">
        <title>A standardized bacterial taxonomy based on genome phylogeny substantially revises the tree of life.</title>
        <authorList>
            <person name="Parks D.H."/>
            <person name="Chuvochina M."/>
            <person name="Waite D.W."/>
            <person name="Rinke C."/>
            <person name="Skarshewski A."/>
            <person name="Chaumeil P.A."/>
            <person name="Hugenholtz P."/>
        </authorList>
    </citation>
    <scope>NUCLEOTIDE SEQUENCE [LARGE SCALE GENOMIC DNA]</scope>
    <source>
        <strain evidence="2">UBA8844</strain>
    </source>
</reference>
<evidence type="ECO:0000313" key="3">
    <source>
        <dbReference type="Proteomes" id="UP000264071"/>
    </source>
</evidence>
<sequence>MGTRDPRFDVYIGKSAEFAQPILAHIREVVHAACPDVEETIKWGFPNFSYSGGILCSMASFKAHCSFGFWLAREVLGDDMSDEAMGQFGRVSSIKELPSKAVLTRYIKKAMKLNEAGVKASRPAAQAGAKRAALVVPPELAKALARQPAVKKQFDAMSPSHRREYCEWIADAKKPETRERRLLKAIEQIAEGKSQNWKYETRSS</sequence>
<dbReference type="EMBL" id="DPIY01000006">
    <property type="protein sequence ID" value="HCT57047.1"/>
    <property type="molecule type" value="Genomic_DNA"/>
</dbReference>
<dbReference type="InterPro" id="IPR014922">
    <property type="entry name" value="YdhG-like"/>
</dbReference>
<organism evidence="2 3">
    <name type="scientific">Gemmatimonas aurantiaca</name>
    <dbReference type="NCBI Taxonomy" id="173480"/>
    <lineage>
        <taxon>Bacteria</taxon>
        <taxon>Pseudomonadati</taxon>
        <taxon>Gemmatimonadota</taxon>
        <taxon>Gemmatimonadia</taxon>
        <taxon>Gemmatimonadales</taxon>
        <taxon>Gemmatimonadaceae</taxon>
        <taxon>Gemmatimonas</taxon>
    </lineage>
</organism>
<dbReference type="Pfam" id="PF13376">
    <property type="entry name" value="OmdA"/>
    <property type="match status" value="1"/>
</dbReference>
<dbReference type="Pfam" id="PF08818">
    <property type="entry name" value="DUF1801"/>
    <property type="match status" value="1"/>
</dbReference>
<evidence type="ECO:0000313" key="2">
    <source>
        <dbReference type="EMBL" id="HCT57047.1"/>
    </source>
</evidence>
<proteinExistence type="predicted"/>
<dbReference type="OMA" id="WFFNGVF"/>